<dbReference type="HOGENOM" id="CLU_000604_1_22_9"/>
<evidence type="ECO:0000256" key="3">
    <source>
        <dbReference type="ARBA" id="ARBA00022840"/>
    </source>
</evidence>
<dbReference type="GO" id="GO:0016887">
    <property type="term" value="F:ATP hydrolysis activity"/>
    <property type="evidence" value="ECO:0007669"/>
    <property type="project" value="InterPro"/>
</dbReference>
<dbReference type="Pfam" id="PF00005">
    <property type="entry name" value="ABC_tran"/>
    <property type="match status" value="1"/>
</dbReference>
<dbReference type="PROSITE" id="PS00211">
    <property type="entry name" value="ABC_TRANSPORTER_1"/>
    <property type="match status" value="1"/>
</dbReference>
<evidence type="ECO:0000256" key="2">
    <source>
        <dbReference type="ARBA" id="ARBA00022741"/>
    </source>
</evidence>
<dbReference type="eggNOG" id="COG1116">
    <property type="taxonomic scope" value="Bacteria"/>
</dbReference>
<dbReference type="AlphaFoldDB" id="H3NPK3"/>
<organism evidence="5 6">
    <name type="scientific">Helcococcus kunzii ATCC 51366</name>
    <dbReference type="NCBI Taxonomy" id="883114"/>
    <lineage>
        <taxon>Bacteria</taxon>
        <taxon>Bacillati</taxon>
        <taxon>Bacillota</taxon>
        <taxon>Tissierellia</taxon>
        <taxon>Tissierellales</taxon>
        <taxon>Peptoniphilaceae</taxon>
        <taxon>Helcococcus</taxon>
    </lineage>
</organism>
<dbReference type="GO" id="GO:0005524">
    <property type="term" value="F:ATP binding"/>
    <property type="evidence" value="ECO:0007669"/>
    <property type="project" value="UniProtKB-KW"/>
</dbReference>
<proteinExistence type="predicted"/>
<dbReference type="EMBL" id="AGEI01000024">
    <property type="protein sequence ID" value="EHR33231.1"/>
    <property type="molecule type" value="Genomic_DNA"/>
</dbReference>
<sequence length="255" mass="29073">MNNLVELKSVSVEYDGQSVKTKAIEDINLDVKKADFVVALGPSGCGKTTLLNTLAGFVKPTSGKVLLNGKEVTGPSKDRGVVFQQTNLFPWLNIEQNIKFGPNILKENKEEVEKSFNHYIDIIGLREFKKHYPYELSGGMQQRVAIARTMINKPKIVLMDEPFAALDAINRKLLQDFLRELWFNEKFTVFMITHDIDEALTLGNRVIVMDKNPGRIDKVFNVDFNKKILDDKNYIPSLDPEYSNIKKEIFMLLES</sequence>
<dbReference type="CDD" id="cd03293">
    <property type="entry name" value="ABC_NrtD_SsuB_transporters"/>
    <property type="match status" value="1"/>
</dbReference>
<name>H3NPK3_9FIRM</name>
<keyword evidence="1" id="KW-0813">Transport</keyword>
<evidence type="ECO:0000313" key="5">
    <source>
        <dbReference type="EMBL" id="EHR33231.1"/>
    </source>
</evidence>
<dbReference type="PANTHER" id="PTHR42788:SF13">
    <property type="entry name" value="ALIPHATIC SULFONATES IMPORT ATP-BINDING PROTEIN SSUB"/>
    <property type="match status" value="1"/>
</dbReference>
<dbReference type="InterPro" id="IPR050166">
    <property type="entry name" value="ABC_transporter_ATP-bind"/>
</dbReference>
<dbReference type="InterPro" id="IPR017871">
    <property type="entry name" value="ABC_transporter-like_CS"/>
</dbReference>
<gene>
    <name evidence="5" type="ORF">HMPREF9709_01275</name>
</gene>
<dbReference type="GeneID" id="96999244"/>
<comment type="caution">
    <text evidence="5">The sequence shown here is derived from an EMBL/GenBank/DDBJ whole genome shotgun (WGS) entry which is preliminary data.</text>
</comment>
<evidence type="ECO:0000313" key="6">
    <source>
        <dbReference type="Proteomes" id="UP000004191"/>
    </source>
</evidence>
<dbReference type="RefSeq" id="WP_005398790.1">
    <property type="nucleotide sequence ID" value="NZ_JH601088.1"/>
</dbReference>
<dbReference type="Proteomes" id="UP000004191">
    <property type="component" value="Unassembled WGS sequence"/>
</dbReference>
<dbReference type="STRING" id="883114.HMPREF9709_01275"/>
<dbReference type="PANTHER" id="PTHR42788">
    <property type="entry name" value="TAURINE IMPORT ATP-BINDING PROTEIN-RELATED"/>
    <property type="match status" value="1"/>
</dbReference>
<keyword evidence="2" id="KW-0547">Nucleotide-binding</keyword>
<dbReference type="SUPFAM" id="SSF52540">
    <property type="entry name" value="P-loop containing nucleoside triphosphate hydrolases"/>
    <property type="match status" value="1"/>
</dbReference>
<dbReference type="InterPro" id="IPR027417">
    <property type="entry name" value="P-loop_NTPase"/>
</dbReference>
<accession>H3NPK3</accession>
<dbReference type="InterPro" id="IPR003439">
    <property type="entry name" value="ABC_transporter-like_ATP-bd"/>
</dbReference>
<dbReference type="SMART" id="SM00382">
    <property type="entry name" value="AAA"/>
    <property type="match status" value="1"/>
</dbReference>
<dbReference type="Gene3D" id="3.40.50.300">
    <property type="entry name" value="P-loop containing nucleotide triphosphate hydrolases"/>
    <property type="match status" value="1"/>
</dbReference>
<reference evidence="5 6" key="1">
    <citation type="submission" date="2012-01" db="EMBL/GenBank/DDBJ databases">
        <title>The Genome Sequence of Helcococcus kunzii ATCC 51366.</title>
        <authorList>
            <consortium name="The Broad Institute Genome Sequencing Platform"/>
            <person name="Earl A."/>
            <person name="Ward D."/>
            <person name="Feldgarden M."/>
            <person name="Gevers D."/>
            <person name="Huys G."/>
            <person name="Young S.K."/>
            <person name="Zeng Q."/>
            <person name="Gargeya S."/>
            <person name="Fitzgerald M."/>
            <person name="Haas B."/>
            <person name="Abouelleil A."/>
            <person name="Alvarado L."/>
            <person name="Arachchi H.M."/>
            <person name="Berlin A."/>
            <person name="Chapman S.B."/>
            <person name="Gearin G."/>
            <person name="Goldberg J."/>
            <person name="Griggs A."/>
            <person name="Gujja S."/>
            <person name="Hansen M."/>
            <person name="Heiman D."/>
            <person name="Howarth C."/>
            <person name="Larimer J."/>
            <person name="Lui A."/>
            <person name="MacDonald P.J.P."/>
            <person name="McCowen C."/>
            <person name="Montmayeur A."/>
            <person name="Murphy C."/>
            <person name="Neiman D."/>
            <person name="Pearson M."/>
            <person name="Priest M."/>
            <person name="Roberts A."/>
            <person name="Saif S."/>
            <person name="Shea T."/>
            <person name="Sisk P."/>
            <person name="Stolte C."/>
            <person name="Sykes S."/>
            <person name="Wortman J."/>
            <person name="Nusbaum C."/>
            <person name="Birren B."/>
        </authorList>
    </citation>
    <scope>NUCLEOTIDE SEQUENCE [LARGE SCALE GENOMIC DNA]</scope>
    <source>
        <strain evidence="5 6">ATCC 51366</strain>
    </source>
</reference>
<feature type="domain" description="ABC transporter" evidence="4">
    <location>
        <begin position="5"/>
        <end position="236"/>
    </location>
</feature>
<keyword evidence="3" id="KW-0067">ATP-binding</keyword>
<protein>
    <recommendedName>
        <fullName evidence="4">ABC transporter domain-containing protein</fullName>
    </recommendedName>
</protein>
<dbReference type="PROSITE" id="PS50893">
    <property type="entry name" value="ABC_TRANSPORTER_2"/>
    <property type="match status" value="1"/>
</dbReference>
<dbReference type="InterPro" id="IPR003593">
    <property type="entry name" value="AAA+_ATPase"/>
</dbReference>
<evidence type="ECO:0000259" key="4">
    <source>
        <dbReference type="PROSITE" id="PS50893"/>
    </source>
</evidence>
<keyword evidence="6" id="KW-1185">Reference proteome</keyword>
<evidence type="ECO:0000256" key="1">
    <source>
        <dbReference type="ARBA" id="ARBA00022448"/>
    </source>
</evidence>